<reference evidence="3" key="1">
    <citation type="submission" date="2020-02" db="EMBL/GenBank/DDBJ databases">
        <authorList>
            <person name="Meier V. D."/>
        </authorList>
    </citation>
    <scope>NUCLEOTIDE SEQUENCE</scope>
    <source>
        <strain evidence="3">AVDCRST_MAG43</strain>
    </source>
</reference>
<evidence type="ECO:0000313" key="3">
    <source>
        <dbReference type="EMBL" id="CAA9555095.1"/>
    </source>
</evidence>
<keyword evidence="2" id="KW-0472">Membrane</keyword>
<proteinExistence type="predicted"/>
<feature type="region of interest" description="Disordered" evidence="1">
    <location>
        <begin position="91"/>
        <end position="130"/>
    </location>
</feature>
<name>A0A6J4UPN2_9BACT</name>
<dbReference type="AlphaFoldDB" id="A0A6J4UPN2"/>
<feature type="compositionally biased region" description="Polar residues" evidence="1">
    <location>
        <begin position="107"/>
        <end position="117"/>
    </location>
</feature>
<evidence type="ECO:0000256" key="1">
    <source>
        <dbReference type="SAM" id="MobiDB-lite"/>
    </source>
</evidence>
<evidence type="ECO:0000256" key="2">
    <source>
        <dbReference type="SAM" id="Phobius"/>
    </source>
</evidence>
<organism evidence="3">
    <name type="scientific">uncultured Thermomicrobiales bacterium</name>
    <dbReference type="NCBI Taxonomy" id="1645740"/>
    <lineage>
        <taxon>Bacteria</taxon>
        <taxon>Pseudomonadati</taxon>
        <taxon>Thermomicrobiota</taxon>
        <taxon>Thermomicrobia</taxon>
        <taxon>Thermomicrobiales</taxon>
        <taxon>environmental samples</taxon>
    </lineage>
</organism>
<sequence>MDERANGPELPGSGDAPPSNAEYRPIPTDGLGESMPDWLQRPPAWRGMTVREPAQHDLPPPDTSVIDPRTMLELGDLPVWLQRIAARSMGSEATGAQDVEPGLTDPTEPTGQDVSSSPPEPAPDPGTLTLGTSEEAVLRRKHTLAPVSGPYSPKIMFRPSSQERHTAWWTSRAALAALAALVVFLIVWLVLVAT</sequence>
<feature type="transmembrane region" description="Helical" evidence="2">
    <location>
        <begin position="173"/>
        <end position="193"/>
    </location>
</feature>
<dbReference type="EMBL" id="CADCWI010000073">
    <property type="protein sequence ID" value="CAA9555095.1"/>
    <property type="molecule type" value="Genomic_DNA"/>
</dbReference>
<protein>
    <submittedName>
        <fullName evidence="3">Uncharacterized protein</fullName>
    </submittedName>
</protein>
<accession>A0A6J4UPN2</accession>
<gene>
    <name evidence="3" type="ORF">AVDCRST_MAG43-1394</name>
</gene>
<feature type="region of interest" description="Disordered" evidence="1">
    <location>
        <begin position="1"/>
        <end position="68"/>
    </location>
</feature>
<keyword evidence="2" id="KW-0812">Transmembrane</keyword>
<keyword evidence="2" id="KW-1133">Transmembrane helix</keyword>